<evidence type="ECO:0000256" key="4">
    <source>
        <dbReference type="ARBA" id="ARBA00022448"/>
    </source>
</evidence>
<feature type="transmembrane region" description="Helical" evidence="9">
    <location>
        <begin position="318"/>
        <end position="337"/>
    </location>
</feature>
<dbReference type="STRING" id="75913.A0A0K0FDT1"/>
<evidence type="ECO:0000313" key="11">
    <source>
        <dbReference type="WBParaSite" id="SVE_0700700.1"/>
    </source>
</evidence>
<accession>A0A0K0FDT1</accession>
<comment type="function">
    <text evidence="9">Plasma membrane transporter mediating the uptake by cells of the water soluble vitamin B2/riboflavin that plays a key role in biochemical oxidation-reduction reactions of the carbohydrate, lipid, and amino acid metabolism.</text>
</comment>
<keyword evidence="5 9" id="KW-1003">Cell membrane</keyword>
<comment type="subcellular location">
    <subcellularLocation>
        <location evidence="2 9">Cell membrane</location>
        <topology evidence="2 9">Multi-pass membrane protein</topology>
    </subcellularLocation>
</comment>
<feature type="transmembrane region" description="Helical" evidence="9">
    <location>
        <begin position="185"/>
        <end position="208"/>
    </location>
</feature>
<evidence type="ECO:0000313" key="10">
    <source>
        <dbReference type="Proteomes" id="UP000035680"/>
    </source>
</evidence>
<comment type="catalytic activity">
    <reaction evidence="1 9">
        <text>riboflavin(in) = riboflavin(out)</text>
        <dbReference type="Rhea" id="RHEA:35015"/>
        <dbReference type="ChEBI" id="CHEBI:57986"/>
    </reaction>
</comment>
<dbReference type="GO" id="GO:0032217">
    <property type="term" value="F:riboflavin transmembrane transporter activity"/>
    <property type="evidence" value="ECO:0007669"/>
    <property type="project" value="UniProtKB-UniRule"/>
</dbReference>
<keyword evidence="6 9" id="KW-0812">Transmembrane</keyword>
<reference evidence="11" key="2">
    <citation type="submission" date="2015-08" db="UniProtKB">
        <authorList>
            <consortium name="WormBaseParasite"/>
        </authorList>
    </citation>
    <scope>IDENTIFICATION</scope>
</reference>
<evidence type="ECO:0000256" key="8">
    <source>
        <dbReference type="ARBA" id="ARBA00023136"/>
    </source>
</evidence>
<dbReference type="Pfam" id="PF06237">
    <property type="entry name" value="SLC52_ribofla_tr"/>
    <property type="match status" value="1"/>
</dbReference>
<evidence type="ECO:0000256" key="7">
    <source>
        <dbReference type="ARBA" id="ARBA00022989"/>
    </source>
</evidence>
<keyword evidence="7 9" id="KW-1133">Transmembrane helix</keyword>
<keyword evidence="4 9" id="KW-0813">Transport</keyword>
<dbReference type="WBParaSite" id="SVE_0700700.1">
    <property type="protein sequence ID" value="SVE_0700700.1"/>
    <property type="gene ID" value="SVE_0700700"/>
</dbReference>
<feature type="transmembrane region" description="Helical" evidence="9">
    <location>
        <begin position="138"/>
        <end position="156"/>
    </location>
</feature>
<feature type="transmembrane region" description="Helical" evidence="9">
    <location>
        <begin position="256"/>
        <end position="278"/>
    </location>
</feature>
<dbReference type="PANTHER" id="PTHR12929:SF10">
    <property type="entry name" value="RIBOFLAVIN TRANSPORTER"/>
    <property type="match status" value="1"/>
</dbReference>
<comment type="similarity">
    <text evidence="3 9">Belongs to the riboflavin transporter family.</text>
</comment>
<proteinExistence type="inferred from homology"/>
<feature type="transmembrane region" description="Helical" evidence="9">
    <location>
        <begin position="389"/>
        <end position="411"/>
    </location>
</feature>
<evidence type="ECO:0000256" key="9">
    <source>
        <dbReference type="RuleBase" id="RU368035"/>
    </source>
</evidence>
<evidence type="ECO:0000256" key="2">
    <source>
        <dbReference type="ARBA" id="ARBA00004651"/>
    </source>
</evidence>
<sequence>MNSGCLFVASVIFGSSTWFSTNAVWLELPILTQRLPEGWSLPSYLSAIIQIACIGPLIYSICFKCIKIRFSAGILITFLLLFCTVCTFLTSIYWSSIVTIFDKNVSFPLMILVFGMALVNATSNVLFMPYMAAFDTSLLNAFFLGMSFSSLIPSLISLSQGTGRYECVKSGNSTLYGPEYYDPSFSAATFFQLSTGWLVITIIAFLYLEKKYKEKRSLPIESEDEEDGNEMDEMSKLNTNIEIEETTTKKGDTKTFIIQLFLLAITSAQNNAIIPSLSSFVALPYSQTTYHLTLTLSNIAAPIACILPFFLNTTSLSIHIFLTIVSMITTSVLVFFAANSPKILISVFTGSGVVVLTSSITFGLLSYLRSVITSSIRNSVSPTNIHNRLFWSGCVMQMGSFVAAIIIFPLVNVFNLFHAAVPCSEWNV</sequence>
<evidence type="ECO:0000256" key="1">
    <source>
        <dbReference type="ARBA" id="ARBA00000215"/>
    </source>
</evidence>
<feature type="transmembrane region" description="Helical" evidence="9">
    <location>
        <begin position="106"/>
        <end position="126"/>
    </location>
</feature>
<keyword evidence="8 9" id="KW-0472">Membrane</keyword>
<feature type="transmembrane region" description="Helical" evidence="9">
    <location>
        <begin position="343"/>
        <end position="368"/>
    </location>
</feature>
<dbReference type="AlphaFoldDB" id="A0A0K0FDT1"/>
<dbReference type="InterPro" id="IPR009357">
    <property type="entry name" value="Riboflavin_transptr"/>
</dbReference>
<dbReference type="GO" id="GO:0005886">
    <property type="term" value="C:plasma membrane"/>
    <property type="evidence" value="ECO:0007669"/>
    <property type="project" value="UniProtKB-SubCell"/>
</dbReference>
<feature type="transmembrane region" description="Helical" evidence="9">
    <location>
        <begin position="290"/>
        <end position="311"/>
    </location>
</feature>
<keyword evidence="10" id="KW-1185">Reference proteome</keyword>
<organism evidence="10 11">
    <name type="scientific">Strongyloides venezuelensis</name>
    <name type="common">Threadworm</name>
    <dbReference type="NCBI Taxonomy" id="75913"/>
    <lineage>
        <taxon>Eukaryota</taxon>
        <taxon>Metazoa</taxon>
        <taxon>Ecdysozoa</taxon>
        <taxon>Nematoda</taxon>
        <taxon>Chromadorea</taxon>
        <taxon>Rhabditida</taxon>
        <taxon>Tylenchina</taxon>
        <taxon>Panagrolaimomorpha</taxon>
        <taxon>Strongyloidoidea</taxon>
        <taxon>Strongyloididae</taxon>
        <taxon>Strongyloides</taxon>
    </lineage>
</organism>
<name>A0A0K0FDT1_STRVS</name>
<dbReference type="Proteomes" id="UP000035680">
    <property type="component" value="Unassembled WGS sequence"/>
</dbReference>
<protein>
    <recommendedName>
        <fullName evidence="9">Riboflavin transporter</fullName>
    </recommendedName>
</protein>
<dbReference type="PANTHER" id="PTHR12929">
    <property type="entry name" value="SOLUTE CARRIER FAMILY 52"/>
    <property type="match status" value="1"/>
</dbReference>
<evidence type="ECO:0000256" key="5">
    <source>
        <dbReference type="ARBA" id="ARBA00022475"/>
    </source>
</evidence>
<reference evidence="10" key="1">
    <citation type="submission" date="2014-07" db="EMBL/GenBank/DDBJ databases">
        <authorList>
            <person name="Martin A.A"/>
            <person name="De Silva N."/>
        </authorList>
    </citation>
    <scope>NUCLEOTIDE SEQUENCE</scope>
</reference>
<feature type="transmembrane region" description="Helical" evidence="9">
    <location>
        <begin position="43"/>
        <end position="62"/>
    </location>
</feature>
<evidence type="ECO:0000256" key="3">
    <source>
        <dbReference type="ARBA" id="ARBA00006366"/>
    </source>
</evidence>
<feature type="transmembrane region" description="Helical" evidence="9">
    <location>
        <begin position="74"/>
        <end position="94"/>
    </location>
</feature>
<evidence type="ECO:0000256" key="6">
    <source>
        <dbReference type="ARBA" id="ARBA00022692"/>
    </source>
</evidence>